<dbReference type="AlphaFoldDB" id="A0A914PHC3"/>
<protein>
    <submittedName>
        <fullName evidence="4">SWIM-type domain-containing protein</fullName>
    </submittedName>
</protein>
<accession>A0A914PHC3</accession>
<proteinExistence type="predicted"/>
<dbReference type="PROSITE" id="PS50966">
    <property type="entry name" value="ZF_SWIM"/>
    <property type="match status" value="1"/>
</dbReference>
<dbReference type="InterPro" id="IPR007527">
    <property type="entry name" value="Znf_SWIM"/>
</dbReference>
<name>A0A914PHC3_9BILA</name>
<keyword evidence="1" id="KW-0862">Zinc</keyword>
<keyword evidence="1" id="KW-0863">Zinc-finger</keyword>
<evidence type="ECO:0000259" key="2">
    <source>
        <dbReference type="PROSITE" id="PS50966"/>
    </source>
</evidence>
<keyword evidence="3" id="KW-1185">Reference proteome</keyword>
<evidence type="ECO:0000313" key="3">
    <source>
        <dbReference type="Proteomes" id="UP000887578"/>
    </source>
</evidence>
<organism evidence="3 4">
    <name type="scientific">Panagrolaimus davidi</name>
    <dbReference type="NCBI Taxonomy" id="227884"/>
    <lineage>
        <taxon>Eukaryota</taxon>
        <taxon>Metazoa</taxon>
        <taxon>Ecdysozoa</taxon>
        <taxon>Nematoda</taxon>
        <taxon>Chromadorea</taxon>
        <taxon>Rhabditida</taxon>
        <taxon>Tylenchina</taxon>
        <taxon>Panagrolaimomorpha</taxon>
        <taxon>Panagrolaimoidea</taxon>
        <taxon>Panagrolaimidae</taxon>
        <taxon>Panagrolaimus</taxon>
    </lineage>
</organism>
<dbReference type="WBParaSite" id="PDA_v2.g14183.t1">
    <property type="protein sequence ID" value="PDA_v2.g14183.t1"/>
    <property type="gene ID" value="PDA_v2.g14183"/>
</dbReference>
<dbReference type="Proteomes" id="UP000887578">
    <property type="component" value="Unplaced"/>
</dbReference>
<reference evidence="4" key="1">
    <citation type="submission" date="2022-11" db="UniProtKB">
        <authorList>
            <consortium name="WormBaseParasite"/>
        </authorList>
    </citation>
    <scope>IDENTIFICATION</scope>
</reference>
<keyword evidence="1" id="KW-0479">Metal-binding</keyword>
<feature type="domain" description="SWIM-type" evidence="2">
    <location>
        <begin position="164"/>
        <end position="201"/>
    </location>
</feature>
<evidence type="ECO:0000313" key="4">
    <source>
        <dbReference type="WBParaSite" id="PDA_v2.g14183.t1"/>
    </source>
</evidence>
<dbReference type="GO" id="GO:0008270">
    <property type="term" value="F:zinc ion binding"/>
    <property type="evidence" value="ECO:0007669"/>
    <property type="project" value="UniProtKB-KW"/>
</dbReference>
<sequence length="236" mass="27407">MKVDLKFGELGISDIMKSSLRNDIYGLGSATCASHFKILSQYYYNKWMESNTQAVIDFAVYFKKQYMERDKNWFAANGVGVRTNNSLEATNKWIKVNFITRRASLPTAIHMLRKWIDKARDKNYGSPNIRSTSTLTNQEYTDLLNAIYNETPSTEDLVKFQKNINVVSHSKIYDNNWTCNCYEGCKRETCKHILVVRAHIGELSFENIEAQRQLLTSSQRNRAGRPRKFSRALLKY</sequence>
<evidence type="ECO:0000256" key="1">
    <source>
        <dbReference type="PROSITE-ProRule" id="PRU00325"/>
    </source>
</evidence>